<comment type="similarity">
    <text evidence="1 3">Belongs to the short-chain dehydrogenases/reductases (SDR) family.</text>
</comment>
<sequence>MFHQPQVYKDLVQNYIALKLLSFITSKVWFITGSSRGLGLAITKAALESGDRVIATARKLDLLQPLVQQYGDKIFPVPLDVSNYDDVLKAVKAGHDKFGRIDVVVNNAGYADISSIEDIDINNFQSQMDVNFYGTVYVSKAVAPILRKQGSGHIFQVSSVGGRLATVGLGAYQSAKWAVGGFSGILSAELAPFGVKVTVLEPGGMPTDWAGTSMKILPINDQYKSTVGAFADLLRAHSGGGPSKPAKVAEIILKLIDAQDPPAKLLIGPDGWEYGTAATKALSESDDKWKDLTFSSV</sequence>
<dbReference type="AlphaFoldDB" id="A0A3E2GYA6"/>
<evidence type="ECO:0000256" key="3">
    <source>
        <dbReference type="RuleBase" id="RU000363"/>
    </source>
</evidence>
<comment type="caution">
    <text evidence="4">The sequence shown here is derived from an EMBL/GenBank/DDBJ whole genome shotgun (WGS) entry which is preliminary data.</text>
</comment>
<evidence type="ECO:0000313" key="4">
    <source>
        <dbReference type="EMBL" id="RFU25743.1"/>
    </source>
</evidence>
<evidence type="ECO:0000256" key="2">
    <source>
        <dbReference type="ARBA" id="ARBA00023002"/>
    </source>
</evidence>
<keyword evidence="5" id="KW-1185">Reference proteome</keyword>
<keyword evidence="2" id="KW-0560">Oxidoreductase</keyword>
<dbReference type="InterPro" id="IPR036291">
    <property type="entry name" value="NAD(P)-bd_dom_sf"/>
</dbReference>
<dbReference type="PANTHER" id="PTHR43976">
    <property type="entry name" value="SHORT CHAIN DEHYDROGENASE"/>
    <property type="match status" value="1"/>
</dbReference>
<dbReference type="PRINTS" id="PR00080">
    <property type="entry name" value="SDRFAMILY"/>
</dbReference>
<dbReference type="CDD" id="cd05374">
    <property type="entry name" value="17beta-HSD-like_SDR_c"/>
    <property type="match status" value="1"/>
</dbReference>
<dbReference type="OrthoDB" id="1274115at2759"/>
<organism evidence="4 5">
    <name type="scientific">Scytalidium lignicola</name>
    <name type="common">Hyphomycete</name>
    <dbReference type="NCBI Taxonomy" id="5539"/>
    <lineage>
        <taxon>Eukaryota</taxon>
        <taxon>Fungi</taxon>
        <taxon>Dikarya</taxon>
        <taxon>Ascomycota</taxon>
        <taxon>Pezizomycotina</taxon>
        <taxon>Leotiomycetes</taxon>
        <taxon>Leotiomycetes incertae sedis</taxon>
        <taxon>Scytalidium</taxon>
    </lineage>
</organism>
<dbReference type="SUPFAM" id="SSF51735">
    <property type="entry name" value="NAD(P)-binding Rossmann-fold domains"/>
    <property type="match status" value="1"/>
</dbReference>
<feature type="non-terminal residue" evidence="4">
    <location>
        <position position="297"/>
    </location>
</feature>
<proteinExistence type="inferred from homology"/>
<evidence type="ECO:0000313" key="5">
    <source>
        <dbReference type="Proteomes" id="UP000258309"/>
    </source>
</evidence>
<dbReference type="OMA" id="MARIWFV"/>
<gene>
    <name evidence="4" type="ORF">B7463_g10597</name>
</gene>
<dbReference type="InterPro" id="IPR051911">
    <property type="entry name" value="SDR_oxidoreductase"/>
</dbReference>
<dbReference type="PANTHER" id="PTHR43976:SF16">
    <property type="entry name" value="SHORT-CHAIN DEHYDROGENASE_REDUCTASE FAMILY PROTEIN"/>
    <property type="match status" value="1"/>
</dbReference>
<evidence type="ECO:0000256" key="1">
    <source>
        <dbReference type="ARBA" id="ARBA00006484"/>
    </source>
</evidence>
<reference evidence="4 5" key="1">
    <citation type="submission" date="2018-05" db="EMBL/GenBank/DDBJ databases">
        <title>Draft genome sequence of Scytalidium lignicola DSM 105466, a ubiquitous saprotrophic fungus.</title>
        <authorList>
            <person name="Buettner E."/>
            <person name="Gebauer A.M."/>
            <person name="Hofrichter M."/>
            <person name="Liers C."/>
            <person name="Kellner H."/>
        </authorList>
    </citation>
    <scope>NUCLEOTIDE SEQUENCE [LARGE SCALE GENOMIC DNA]</scope>
    <source>
        <strain evidence="4 5">DSM 105466</strain>
    </source>
</reference>
<dbReference type="STRING" id="5539.A0A3E2GYA6"/>
<dbReference type="Proteomes" id="UP000258309">
    <property type="component" value="Unassembled WGS sequence"/>
</dbReference>
<dbReference type="Pfam" id="PF00106">
    <property type="entry name" value="adh_short"/>
    <property type="match status" value="1"/>
</dbReference>
<dbReference type="Gene3D" id="3.40.50.720">
    <property type="entry name" value="NAD(P)-binding Rossmann-like Domain"/>
    <property type="match status" value="1"/>
</dbReference>
<name>A0A3E2GYA6_SCYLI</name>
<protein>
    <submittedName>
        <fullName evidence="4">Uncharacterized protein</fullName>
    </submittedName>
</protein>
<feature type="non-terminal residue" evidence="4">
    <location>
        <position position="1"/>
    </location>
</feature>
<dbReference type="PRINTS" id="PR00081">
    <property type="entry name" value="GDHRDH"/>
</dbReference>
<dbReference type="EMBL" id="NCSJ02000307">
    <property type="protein sequence ID" value="RFU25743.1"/>
    <property type="molecule type" value="Genomic_DNA"/>
</dbReference>
<dbReference type="GO" id="GO:0016491">
    <property type="term" value="F:oxidoreductase activity"/>
    <property type="evidence" value="ECO:0007669"/>
    <property type="project" value="UniProtKB-KW"/>
</dbReference>
<dbReference type="InterPro" id="IPR002347">
    <property type="entry name" value="SDR_fam"/>
</dbReference>
<accession>A0A3E2GYA6</accession>